<organism evidence="1 2">
    <name type="scientific">Anaerotruncus colihominis DSM 17241</name>
    <dbReference type="NCBI Taxonomy" id="445972"/>
    <lineage>
        <taxon>Bacteria</taxon>
        <taxon>Bacillati</taxon>
        <taxon>Bacillota</taxon>
        <taxon>Clostridia</taxon>
        <taxon>Eubacteriales</taxon>
        <taxon>Oscillospiraceae</taxon>
        <taxon>Anaerotruncus</taxon>
    </lineage>
</organism>
<name>B0PAP1_9FIRM</name>
<gene>
    <name evidence="1" type="ORF">ANACOL_01841</name>
</gene>
<dbReference type="EMBL" id="ABGD02000014">
    <property type="protein sequence ID" value="EDS11221.1"/>
    <property type="molecule type" value="Genomic_DNA"/>
</dbReference>
<reference evidence="1" key="2">
    <citation type="submission" date="2013-09" db="EMBL/GenBank/DDBJ databases">
        <title>Draft genome sequence of Anaerotruncus colihominis(DSM 17241).</title>
        <authorList>
            <person name="Sudarsanam P."/>
            <person name="Ley R."/>
            <person name="Guruge J."/>
            <person name="Turnbaugh P.J."/>
            <person name="Mahowald M."/>
            <person name="Liep D."/>
            <person name="Gordon J."/>
        </authorList>
    </citation>
    <scope>NUCLEOTIDE SEQUENCE</scope>
    <source>
        <strain evidence="1">DSM 17241</strain>
    </source>
</reference>
<evidence type="ECO:0000313" key="2">
    <source>
        <dbReference type="Proteomes" id="UP000003803"/>
    </source>
</evidence>
<dbReference type="RefSeq" id="WP_006875136.1">
    <property type="nucleotide sequence ID" value="NZ_DS544183.1"/>
</dbReference>
<dbReference type="HOGENOM" id="CLU_859547_0_0_9"/>
<dbReference type="Proteomes" id="UP000003803">
    <property type="component" value="Unassembled WGS sequence"/>
</dbReference>
<evidence type="ECO:0000313" key="1">
    <source>
        <dbReference type="EMBL" id="EDS11221.1"/>
    </source>
</evidence>
<dbReference type="NCBIfam" id="TIGR01641">
    <property type="entry name" value="phageSPP1_gp7"/>
    <property type="match status" value="1"/>
</dbReference>
<dbReference type="AlphaFoldDB" id="B0PAP1"/>
<accession>B0PAP1</accession>
<keyword evidence="2" id="KW-1185">Reference proteome</keyword>
<sequence>MTDQTYSKQFWRFADAQEDSLMRYIESLDIADRTAQVFYRFRPDELDELMTPTAVSRLHRETESWIQNGLDERSWRLLVRDIQNRRQIRNREALAIWLLAAFSVYYQDIYLRTGQMIEGIAENTYRIAFEDAHAITGTGRCVPPGQKNINEWMKDVTPSFGRTFINMLWIEALYNRDTLLARYQTAGENGAHFDPDSLENQRKFKNIEKRLLARSKPTSSEPQGHHGIIDKQMTSITGRSVMKAMKDAKISRYRFIAVIDSVTTDACRALNGQIFSITEAKFGVNVPPISIDGSGNQIPHPCRSIIRAIPDAAFRKDAETRET</sequence>
<protein>
    <submittedName>
        <fullName evidence="1">Phage head morphogenesis protein, SPP1 gp7 family</fullName>
    </submittedName>
</protein>
<dbReference type="InterPro" id="IPR006528">
    <property type="entry name" value="Phage_head_morphogenesis_dom"/>
</dbReference>
<reference evidence="1" key="1">
    <citation type="submission" date="2007-11" db="EMBL/GenBank/DDBJ databases">
        <authorList>
            <person name="Fulton L."/>
            <person name="Clifton S."/>
            <person name="Fulton B."/>
            <person name="Xu J."/>
            <person name="Minx P."/>
            <person name="Pepin K.H."/>
            <person name="Johnson M."/>
            <person name="Thiruvilangam P."/>
            <person name="Bhonagiri V."/>
            <person name="Nash W.E."/>
            <person name="Mardis E.R."/>
            <person name="Wilson R.K."/>
        </authorList>
    </citation>
    <scope>NUCLEOTIDE SEQUENCE [LARGE SCALE GENOMIC DNA]</scope>
    <source>
        <strain evidence="1">DSM 17241</strain>
    </source>
</reference>
<comment type="caution">
    <text evidence="1">The sequence shown here is derived from an EMBL/GenBank/DDBJ whole genome shotgun (WGS) entry which is preliminary data.</text>
</comment>
<proteinExistence type="predicted"/>
<dbReference type="eggNOG" id="COG2369">
    <property type="taxonomic scope" value="Bacteria"/>
</dbReference>